<comment type="catalytic activity">
    <reaction evidence="1 14">
        <text>ATP + protein L-histidine = ADP + protein N-phospho-L-histidine.</text>
        <dbReference type="EC" id="2.7.13.3"/>
    </reaction>
</comment>
<keyword evidence="4 14" id="KW-0997">Cell inner membrane</keyword>
<evidence type="ECO:0000256" key="6">
    <source>
        <dbReference type="ARBA" id="ARBA00022679"/>
    </source>
</evidence>
<dbReference type="InterPro" id="IPR003594">
    <property type="entry name" value="HATPase_dom"/>
</dbReference>
<evidence type="ECO:0000256" key="9">
    <source>
        <dbReference type="ARBA" id="ARBA00022777"/>
    </source>
</evidence>
<dbReference type="RefSeq" id="WP_013106957.1">
    <property type="nucleotide sequence ID" value="NZ_LT592171.1"/>
</dbReference>
<dbReference type="Gene3D" id="3.30.565.10">
    <property type="entry name" value="Histidine kinase-like ATPase, C-terminal domain"/>
    <property type="match status" value="1"/>
</dbReference>
<keyword evidence="10 14" id="KW-0067">ATP-binding</keyword>
<dbReference type="CDD" id="cd00075">
    <property type="entry name" value="HATPase"/>
    <property type="match status" value="1"/>
</dbReference>
<dbReference type="Gene3D" id="6.10.340.10">
    <property type="match status" value="1"/>
</dbReference>
<dbReference type="EC" id="2.7.13.3" evidence="14"/>
<dbReference type="Gene3D" id="1.10.287.130">
    <property type="match status" value="1"/>
</dbReference>
<evidence type="ECO:0000256" key="10">
    <source>
        <dbReference type="ARBA" id="ARBA00022840"/>
    </source>
</evidence>
<evidence type="ECO:0000313" key="18">
    <source>
        <dbReference type="Proteomes" id="UP000214566"/>
    </source>
</evidence>
<evidence type="ECO:0000256" key="8">
    <source>
        <dbReference type="ARBA" id="ARBA00022741"/>
    </source>
</evidence>
<dbReference type="SMART" id="SM00388">
    <property type="entry name" value="HisKA"/>
    <property type="match status" value="1"/>
</dbReference>
<dbReference type="SUPFAM" id="SSF47384">
    <property type="entry name" value="Homodimeric domain of signal transducing histidine kinase"/>
    <property type="match status" value="1"/>
</dbReference>
<evidence type="ECO:0000256" key="14">
    <source>
        <dbReference type="RuleBase" id="RU364088"/>
    </source>
</evidence>
<dbReference type="Pfam" id="PF00512">
    <property type="entry name" value="HisKA"/>
    <property type="match status" value="1"/>
</dbReference>
<dbReference type="GO" id="GO:0005524">
    <property type="term" value="F:ATP binding"/>
    <property type="evidence" value="ECO:0007669"/>
    <property type="project" value="UniProtKB-KW"/>
</dbReference>
<dbReference type="InterPro" id="IPR004358">
    <property type="entry name" value="Sig_transdc_His_kin-like_C"/>
</dbReference>
<dbReference type="AlphaFoldDB" id="A0A238D750"/>
<dbReference type="PANTHER" id="PTHR45436">
    <property type="entry name" value="SENSOR HISTIDINE KINASE YKOH"/>
    <property type="match status" value="1"/>
</dbReference>
<keyword evidence="9 14" id="KW-0418">Kinase</keyword>
<keyword evidence="13" id="KW-0472">Membrane</keyword>
<evidence type="ECO:0000313" key="17">
    <source>
        <dbReference type="EMBL" id="SBP89143.1"/>
    </source>
</evidence>
<evidence type="ECO:0000256" key="13">
    <source>
        <dbReference type="ARBA" id="ARBA00023136"/>
    </source>
</evidence>
<comment type="subcellular location">
    <subcellularLocation>
        <location evidence="2">Cell inner membrane</location>
        <topology evidence="2">Multi-pass membrane protein</topology>
    </subcellularLocation>
</comment>
<keyword evidence="18" id="KW-1185">Reference proteome</keyword>
<dbReference type="Pfam" id="PF02518">
    <property type="entry name" value="HATPase_c"/>
    <property type="match status" value="1"/>
</dbReference>
<organism evidence="17 18">
    <name type="scientific">Thiomonas delicata</name>
    <name type="common">Thiomonas cuprina</name>
    <dbReference type="NCBI Taxonomy" id="364030"/>
    <lineage>
        <taxon>Bacteria</taxon>
        <taxon>Pseudomonadati</taxon>
        <taxon>Pseudomonadota</taxon>
        <taxon>Betaproteobacteria</taxon>
        <taxon>Burkholderiales</taxon>
        <taxon>Thiomonas</taxon>
    </lineage>
</organism>
<dbReference type="PRINTS" id="PR00344">
    <property type="entry name" value="BCTRLSENSOR"/>
</dbReference>
<evidence type="ECO:0000256" key="11">
    <source>
        <dbReference type="ARBA" id="ARBA00022989"/>
    </source>
</evidence>
<dbReference type="SMART" id="SM00304">
    <property type="entry name" value="HAMP"/>
    <property type="match status" value="1"/>
</dbReference>
<dbReference type="InterPro" id="IPR006290">
    <property type="entry name" value="CztS_silS_copS"/>
</dbReference>
<dbReference type="CDD" id="cd00082">
    <property type="entry name" value="HisKA"/>
    <property type="match status" value="1"/>
</dbReference>
<evidence type="ECO:0000256" key="1">
    <source>
        <dbReference type="ARBA" id="ARBA00000085"/>
    </source>
</evidence>
<dbReference type="PROSITE" id="PS50109">
    <property type="entry name" value="HIS_KIN"/>
    <property type="match status" value="1"/>
</dbReference>
<comment type="function">
    <text evidence="14">Member of a two-component regulatory system.</text>
</comment>
<proteinExistence type="predicted"/>
<dbReference type="InterPro" id="IPR005467">
    <property type="entry name" value="His_kinase_dom"/>
</dbReference>
<evidence type="ECO:0000256" key="12">
    <source>
        <dbReference type="ARBA" id="ARBA00023012"/>
    </source>
</evidence>
<dbReference type="OrthoDB" id="9786919at2"/>
<dbReference type="NCBIfam" id="NF007345">
    <property type="entry name" value="PRK09835.1"/>
    <property type="match status" value="1"/>
</dbReference>
<dbReference type="Pfam" id="PF00672">
    <property type="entry name" value="HAMP"/>
    <property type="match status" value="1"/>
</dbReference>
<keyword evidence="11" id="KW-1133">Transmembrane helix</keyword>
<feature type="domain" description="HAMP" evidence="16">
    <location>
        <begin position="189"/>
        <end position="242"/>
    </location>
</feature>
<dbReference type="Proteomes" id="UP000214566">
    <property type="component" value="Unassembled WGS sequence"/>
</dbReference>
<dbReference type="SMART" id="SM00387">
    <property type="entry name" value="HATPase_c"/>
    <property type="match status" value="1"/>
</dbReference>
<dbReference type="InterPro" id="IPR036097">
    <property type="entry name" value="HisK_dim/P_sf"/>
</dbReference>
<dbReference type="InterPro" id="IPR003660">
    <property type="entry name" value="HAMP_dom"/>
</dbReference>
<keyword evidence="7" id="KW-0812">Transmembrane</keyword>
<evidence type="ECO:0000256" key="5">
    <source>
        <dbReference type="ARBA" id="ARBA00022553"/>
    </source>
</evidence>
<evidence type="ECO:0000259" key="15">
    <source>
        <dbReference type="PROSITE" id="PS50109"/>
    </source>
</evidence>
<gene>
    <name evidence="17" type="primary">cusS</name>
    <name evidence="17" type="ORF">THIARS_70763</name>
</gene>
<keyword evidence="8 14" id="KW-0547">Nucleotide-binding</keyword>
<name>A0A238D750_THIDL</name>
<evidence type="ECO:0000256" key="2">
    <source>
        <dbReference type="ARBA" id="ARBA00004429"/>
    </source>
</evidence>
<accession>A0A238D750</accession>
<dbReference type="Pfam" id="PF21085">
    <property type="entry name" value="CusS"/>
    <property type="match status" value="1"/>
</dbReference>
<reference evidence="17 18" key="1">
    <citation type="submission" date="2016-06" db="EMBL/GenBank/DDBJ databases">
        <authorList>
            <person name="Kjaerup R.B."/>
            <person name="Dalgaard T.S."/>
            <person name="Juul-Madsen H.R."/>
        </authorList>
    </citation>
    <scope>NUCLEOTIDE SEQUENCE [LARGE SCALE GENOMIC DNA]</scope>
    <source>
        <strain evidence="17 18">DSM 16361</strain>
    </source>
</reference>
<dbReference type="InterPro" id="IPR036890">
    <property type="entry name" value="HATPase_C_sf"/>
</dbReference>
<dbReference type="CDD" id="cd06225">
    <property type="entry name" value="HAMP"/>
    <property type="match status" value="1"/>
</dbReference>
<keyword evidence="5" id="KW-0597">Phosphoprotein</keyword>
<feature type="domain" description="Histidine kinase" evidence="15">
    <location>
        <begin position="250"/>
        <end position="464"/>
    </location>
</feature>
<sequence length="466" mass="51602">MGVEKRTRRPMSLAVRVTSLVGLVTTAIFVLSAWGIEYSIERHFSRMDLAELQSAWASVDAALRRDGASSSGAAQSHELADAIAGGHDVYFVVRDADGRRLYGTTAPDLDALGEKVPATTHLALDTLHIWRTDHHVYRGAVLRSGDKTVVVATAIDFHLQYLRELQNALWAGTLMASLISVLVAALAVRQGHAPLRRISARMREMTTERLHTRLDPKHVPVELVDLAAAFNAMLTRIEQGFARLRNVSADIAHELRTPVTNLTTQTQVALSKARDVDAYREILYSNLEEFERMGAMISDMLFLAQAEQGPMRRDAGGIDLHAEIRSLFDYFEAWAEDRGVSLELNGQVGRVEGDREMLRRALSNLIANAVRYTQRDQSVDVRLSRNQRWVTIEVCNPGIGIPSEHLPHLFDRFYRVDPSRQRRGEGAGLGLAIVKSIIEAHAGKVSVTSTSGMTCFSVDLPAGHIL</sequence>
<evidence type="ECO:0000256" key="7">
    <source>
        <dbReference type="ARBA" id="ARBA00022692"/>
    </source>
</evidence>
<dbReference type="SUPFAM" id="SSF55874">
    <property type="entry name" value="ATPase domain of HSP90 chaperone/DNA topoisomerase II/histidine kinase"/>
    <property type="match status" value="1"/>
</dbReference>
<dbReference type="InterPro" id="IPR003661">
    <property type="entry name" value="HisK_dim/P_dom"/>
</dbReference>
<evidence type="ECO:0000256" key="4">
    <source>
        <dbReference type="ARBA" id="ARBA00022519"/>
    </source>
</evidence>
<dbReference type="InterPro" id="IPR050428">
    <property type="entry name" value="TCS_sensor_his_kinase"/>
</dbReference>
<dbReference type="GO" id="GO:0000155">
    <property type="term" value="F:phosphorelay sensor kinase activity"/>
    <property type="evidence" value="ECO:0007669"/>
    <property type="project" value="InterPro"/>
</dbReference>
<dbReference type="InterPro" id="IPR048590">
    <property type="entry name" value="CusS-like_sensor"/>
</dbReference>
<protein>
    <recommendedName>
        <fullName evidence="14">Sensor protein</fullName>
        <ecNumber evidence="14">2.7.13.3</ecNumber>
    </recommendedName>
</protein>
<keyword evidence="12 14" id="KW-0902">Two-component regulatory system</keyword>
<keyword evidence="3 14" id="KW-1003">Cell membrane</keyword>
<dbReference type="PANTHER" id="PTHR45436:SF15">
    <property type="entry name" value="SENSOR HISTIDINE KINASE CUSS"/>
    <property type="match status" value="1"/>
</dbReference>
<dbReference type="NCBIfam" id="TIGR01386">
    <property type="entry name" value="cztS_silS_copS"/>
    <property type="match status" value="1"/>
</dbReference>
<keyword evidence="6 14" id="KW-0808">Transferase</keyword>
<dbReference type="PROSITE" id="PS50885">
    <property type="entry name" value="HAMP"/>
    <property type="match status" value="1"/>
</dbReference>
<dbReference type="EMBL" id="FLMQ01000056">
    <property type="protein sequence ID" value="SBP89143.1"/>
    <property type="molecule type" value="Genomic_DNA"/>
</dbReference>
<dbReference type="GO" id="GO:0005886">
    <property type="term" value="C:plasma membrane"/>
    <property type="evidence" value="ECO:0007669"/>
    <property type="project" value="UniProtKB-SubCell"/>
</dbReference>
<evidence type="ECO:0000256" key="3">
    <source>
        <dbReference type="ARBA" id="ARBA00022475"/>
    </source>
</evidence>
<dbReference type="FunFam" id="3.30.565.10:FF:000006">
    <property type="entry name" value="Sensor histidine kinase WalK"/>
    <property type="match status" value="1"/>
</dbReference>
<evidence type="ECO:0000259" key="16">
    <source>
        <dbReference type="PROSITE" id="PS50885"/>
    </source>
</evidence>